<dbReference type="KEGG" id="pex:IZT61_09590"/>
<dbReference type="SUPFAM" id="SSF88946">
    <property type="entry name" value="Sigma2 domain of RNA polymerase sigma factors"/>
    <property type="match status" value="1"/>
</dbReference>
<gene>
    <name evidence="6" type="ORF">IZT61_09590</name>
</gene>
<dbReference type="Pfam" id="PF08281">
    <property type="entry name" value="Sigma70_r4_2"/>
    <property type="match status" value="1"/>
</dbReference>
<dbReference type="NCBIfam" id="TIGR02937">
    <property type="entry name" value="sigma70-ECF"/>
    <property type="match status" value="1"/>
</dbReference>
<evidence type="ECO:0000256" key="3">
    <source>
        <dbReference type="ARBA" id="ARBA00023082"/>
    </source>
</evidence>
<dbReference type="Gene3D" id="1.10.10.10">
    <property type="entry name" value="Winged helix-like DNA-binding domain superfamily/Winged helix DNA-binding domain"/>
    <property type="match status" value="1"/>
</dbReference>
<dbReference type="InterPro" id="IPR013325">
    <property type="entry name" value="RNA_pol_sigma_r2"/>
</dbReference>
<dbReference type="InterPro" id="IPR014327">
    <property type="entry name" value="RNA_pol_sigma70_bacteroid"/>
</dbReference>
<dbReference type="InterPro" id="IPR013249">
    <property type="entry name" value="RNA_pol_sigma70_r4_t2"/>
</dbReference>
<evidence type="ECO:0000256" key="2">
    <source>
        <dbReference type="ARBA" id="ARBA00023015"/>
    </source>
</evidence>
<comment type="similarity">
    <text evidence="1">Belongs to the sigma-70 factor family. ECF subfamily.</text>
</comment>
<dbReference type="InterPro" id="IPR036388">
    <property type="entry name" value="WH-like_DNA-bd_sf"/>
</dbReference>
<reference evidence="6 7" key="1">
    <citation type="submission" date="2020-11" db="EMBL/GenBank/DDBJ databases">
        <title>Pedobacter endophytica, an endophytic bacteria isolated form Carex pumila.</title>
        <authorList>
            <person name="Peng Y."/>
            <person name="Jiang L."/>
            <person name="Lee J."/>
        </authorList>
    </citation>
    <scope>NUCLEOTIDE SEQUENCE [LARGE SCALE GENOMIC DNA]</scope>
    <source>
        <strain evidence="6 7">JBR3-12</strain>
    </source>
</reference>
<dbReference type="AlphaFoldDB" id="A0A7S9Q0K8"/>
<organism evidence="6 7">
    <name type="scientific">Pedobacter endophyticus</name>
    <dbReference type="NCBI Taxonomy" id="2789740"/>
    <lineage>
        <taxon>Bacteria</taxon>
        <taxon>Pseudomonadati</taxon>
        <taxon>Bacteroidota</taxon>
        <taxon>Sphingobacteriia</taxon>
        <taxon>Sphingobacteriales</taxon>
        <taxon>Sphingobacteriaceae</taxon>
        <taxon>Pedobacter</taxon>
    </lineage>
</organism>
<dbReference type="PRINTS" id="PR00038">
    <property type="entry name" value="HTHLUXR"/>
</dbReference>
<name>A0A7S9Q0K8_9SPHI</name>
<dbReference type="RefSeq" id="WP_196100920.1">
    <property type="nucleotide sequence ID" value="NZ_CP064939.1"/>
</dbReference>
<evidence type="ECO:0000256" key="4">
    <source>
        <dbReference type="ARBA" id="ARBA00023163"/>
    </source>
</evidence>
<keyword evidence="3" id="KW-0731">Sigma factor</keyword>
<dbReference type="Gene3D" id="1.10.1740.10">
    <property type="match status" value="1"/>
</dbReference>
<evidence type="ECO:0000313" key="7">
    <source>
        <dbReference type="Proteomes" id="UP000594759"/>
    </source>
</evidence>
<keyword evidence="4" id="KW-0804">Transcription</keyword>
<dbReference type="PANTHER" id="PTHR43133">
    <property type="entry name" value="RNA POLYMERASE ECF-TYPE SIGMA FACTO"/>
    <property type="match status" value="1"/>
</dbReference>
<sequence>MNEGTAYQEHKNRYKSDSGVLVQEFNSGNQFAFRFVFELYYRAAVLVAEGILAGNEAEAEDLVQDAFIKLWNHDEAFLEVSSLKSYVYTTVKNACVDKLRRSQVVRKYETHAVHHHQLAESDFTEPLITAETIRIINNAIEALPEQGRNVFKMSLAGLKNHEIAQQLSISVNTVKTHKQRALSNLRISLGDAMFILLLLHHNHLLK</sequence>
<dbReference type="InterPro" id="IPR013324">
    <property type="entry name" value="RNA_pol_sigma_r3/r4-like"/>
</dbReference>
<dbReference type="InterPro" id="IPR000792">
    <property type="entry name" value="Tscrpt_reg_LuxR_C"/>
</dbReference>
<dbReference type="PANTHER" id="PTHR43133:SF46">
    <property type="entry name" value="RNA POLYMERASE SIGMA-70 FACTOR ECF SUBFAMILY"/>
    <property type="match status" value="1"/>
</dbReference>
<evidence type="ECO:0000259" key="5">
    <source>
        <dbReference type="SMART" id="SM00421"/>
    </source>
</evidence>
<evidence type="ECO:0000256" key="1">
    <source>
        <dbReference type="ARBA" id="ARBA00010641"/>
    </source>
</evidence>
<keyword evidence="2" id="KW-0805">Transcription regulation</keyword>
<dbReference type="EMBL" id="CP064939">
    <property type="protein sequence ID" value="QPH41483.1"/>
    <property type="molecule type" value="Genomic_DNA"/>
</dbReference>
<dbReference type="Proteomes" id="UP000594759">
    <property type="component" value="Chromosome"/>
</dbReference>
<dbReference type="GO" id="GO:0006352">
    <property type="term" value="P:DNA-templated transcription initiation"/>
    <property type="evidence" value="ECO:0007669"/>
    <property type="project" value="InterPro"/>
</dbReference>
<dbReference type="SMART" id="SM00421">
    <property type="entry name" value="HTH_LUXR"/>
    <property type="match status" value="1"/>
</dbReference>
<dbReference type="NCBIfam" id="TIGR02985">
    <property type="entry name" value="Sig70_bacteroi1"/>
    <property type="match status" value="1"/>
</dbReference>
<protein>
    <submittedName>
        <fullName evidence="6">RNA polymerase sigma-70 factor</fullName>
    </submittedName>
</protein>
<dbReference type="InterPro" id="IPR039425">
    <property type="entry name" value="RNA_pol_sigma-70-like"/>
</dbReference>
<dbReference type="GO" id="GO:0003677">
    <property type="term" value="F:DNA binding"/>
    <property type="evidence" value="ECO:0007669"/>
    <property type="project" value="InterPro"/>
</dbReference>
<dbReference type="Pfam" id="PF04542">
    <property type="entry name" value="Sigma70_r2"/>
    <property type="match status" value="1"/>
</dbReference>
<dbReference type="InterPro" id="IPR007627">
    <property type="entry name" value="RNA_pol_sigma70_r2"/>
</dbReference>
<dbReference type="SUPFAM" id="SSF88659">
    <property type="entry name" value="Sigma3 and sigma4 domains of RNA polymerase sigma factors"/>
    <property type="match status" value="1"/>
</dbReference>
<keyword evidence="7" id="KW-1185">Reference proteome</keyword>
<feature type="domain" description="HTH luxR-type" evidence="5">
    <location>
        <begin position="140"/>
        <end position="197"/>
    </location>
</feature>
<evidence type="ECO:0000313" key="6">
    <source>
        <dbReference type="EMBL" id="QPH41483.1"/>
    </source>
</evidence>
<proteinExistence type="inferred from homology"/>
<dbReference type="InterPro" id="IPR014284">
    <property type="entry name" value="RNA_pol_sigma-70_dom"/>
</dbReference>
<dbReference type="GO" id="GO:0016987">
    <property type="term" value="F:sigma factor activity"/>
    <property type="evidence" value="ECO:0007669"/>
    <property type="project" value="UniProtKB-KW"/>
</dbReference>
<accession>A0A7S9Q0K8</accession>